<evidence type="ECO:0000259" key="2">
    <source>
        <dbReference type="SMART" id="SM00382"/>
    </source>
</evidence>
<dbReference type="SMART" id="SM00382">
    <property type="entry name" value="AAA"/>
    <property type="match status" value="1"/>
</dbReference>
<dbReference type="KEGG" id="dho:Dia5BBH33_19980"/>
<sequence>MDIEKLMQTYPNLTDVHATQDEPLMIRAGGALKKLRETAGEDFFTALFTSYVNEDRMTAYKKEGALDTAFSLGNTRFRLHIYKSGGKPAAAIRVLPELSALPADPDKAFLDKLSALEHGLVLITGPSGSGKSTTLAHILLTAVAKRPCHIVTLEDPVEYVISSDKALVHQREIGEDTPSFAEGVIESLREDPDIIAVGEMRDAATIEAALTAAETGHLVFATLHTTRAKDACTRIIHAFPSTRENEIRSILSSCLQHVLTQRLCRPGKETFLMREILTNVPAVSHLIREGKDEQIPSYMEMGLQNMRTLKQAAYGLKNISEKDREKLLKTLE</sequence>
<dbReference type="Pfam" id="PF00437">
    <property type="entry name" value="T2SSE"/>
    <property type="match status" value="1"/>
</dbReference>
<organism evidence="3 4">
    <name type="scientific">Dialister hominis</name>
    <dbReference type="NCBI Taxonomy" id="2582419"/>
    <lineage>
        <taxon>Bacteria</taxon>
        <taxon>Bacillati</taxon>
        <taxon>Bacillota</taxon>
        <taxon>Negativicutes</taxon>
        <taxon>Veillonellales</taxon>
        <taxon>Veillonellaceae</taxon>
        <taxon>Dialister</taxon>
    </lineage>
</organism>
<dbReference type="Gene3D" id="3.40.50.300">
    <property type="entry name" value="P-loop containing nucleotide triphosphate hydrolases"/>
    <property type="match status" value="1"/>
</dbReference>
<gene>
    <name evidence="3" type="ORF">Dia5BBH33_19980</name>
</gene>
<reference evidence="4" key="1">
    <citation type="submission" date="2019-05" db="EMBL/GenBank/DDBJ databases">
        <title>Complete genome sequencing of Dialister sp. strain 5BBH33.</title>
        <authorList>
            <person name="Sakamoto M."/>
            <person name="Murakami T."/>
            <person name="Mori H."/>
        </authorList>
    </citation>
    <scope>NUCLEOTIDE SEQUENCE [LARGE SCALE GENOMIC DNA]</scope>
    <source>
        <strain evidence="4">5BBH33</strain>
    </source>
</reference>
<dbReference type="PANTHER" id="PTHR30486">
    <property type="entry name" value="TWITCHING MOTILITY PROTEIN PILT"/>
    <property type="match status" value="1"/>
</dbReference>
<dbReference type="PANTHER" id="PTHR30486:SF6">
    <property type="entry name" value="TYPE IV PILUS RETRACTATION ATPASE PILT"/>
    <property type="match status" value="1"/>
</dbReference>
<accession>A0A8D5A347</accession>
<dbReference type="GeneID" id="92717199"/>
<name>A0A8D5A347_9FIRM</name>
<dbReference type="Proteomes" id="UP000320585">
    <property type="component" value="Chromosome"/>
</dbReference>
<dbReference type="EMBL" id="AP019697">
    <property type="protein sequence ID" value="BBK26063.1"/>
    <property type="molecule type" value="Genomic_DNA"/>
</dbReference>
<dbReference type="InterPro" id="IPR027417">
    <property type="entry name" value="P-loop_NTPase"/>
</dbReference>
<protein>
    <submittedName>
        <fullName evidence="3">Twitching motility protein PilT</fullName>
    </submittedName>
</protein>
<evidence type="ECO:0000256" key="1">
    <source>
        <dbReference type="ARBA" id="ARBA00006611"/>
    </source>
</evidence>
<dbReference type="AlphaFoldDB" id="A0A8D5A347"/>
<evidence type="ECO:0000313" key="3">
    <source>
        <dbReference type="EMBL" id="BBK26063.1"/>
    </source>
</evidence>
<dbReference type="GO" id="GO:0016887">
    <property type="term" value="F:ATP hydrolysis activity"/>
    <property type="evidence" value="ECO:0007669"/>
    <property type="project" value="InterPro"/>
</dbReference>
<dbReference type="Gene3D" id="3.30.450.90">
    <property type="match status" value="1"/>
</dbReference>
<comment type="similarity">
    <text evidence="1">Belongs to the GSP E family.</text>
</comment>
<proteinExistence type="inferred from homology"/>
<dbReference type="InterPro" id="IPR001482">
    <property type="entry name" value="T2SS/T4SS_dom"/>
</dbReference>
<dbReference type="InterPro" id="IPR003593">
    <property type="entry name" value="AAA+_ATPase"/>
</dbReference>
<feature type="domain" description="AAA+ ATPase" evidence="2">
    <location>
        <begin position="117"/>
        <end position="251"/>
    </location>
</feature>
<dbReference type="SUPFAM" id="SSF52540">
    <property type="entry name" value="P-loop containing nucleoside triphosphate hydrolases"/>
    <property type="match status" value="1"/>
</dbReference>
<dbReference type="OrthoDB" id="9808272at2"/>
<dbReference type="RefSeq" id="WP_022383030.1">
    <property type="nucleotide sequence ID" value="NZ_AP019697.1"/>
</dbReference>
<dbReference type="InterPro" id="IPR050921">
    <property type="entry name" value="T4SS_GSP_E_ATPase"/>
</dbReference>
<keyword evidence="4" id="KW-1185">Reference proteome</keyword>
<evidence type="ECO:0000313" key="4">
    <source>
        <dbReference type="Proteomes" id="UP000320585"/>
    </source>
</evidence>